<evidence type="ECO:0000256" key="1">
    <source>
        <dbReference type="ARBA" id="ARBA00022737"/>
    </source>
</evidence>
<dbReference type="Gene3D" id="3.10.580.10">
    <property type="entry name" value="CBS-domain"/>
    <property type="match status" value="1"/>
</dbReference>
<evidence type="ECO:0000259" key="3">
    <source>
        <dbReference type="PROSITE" id="PS50042"/>
    </source>
</evidence>
<dbReference type="PROSITE" id="PS50042">
    <property type="entry name" value="CNMP_BINDING_3"/>
    <property type="match status" value="1"/>
</dbReference>
<dbReference type="Pfam" id="PF00571">
    <property type="entry name" value="CBS"/>
    <property type="match status" value="2"/>
</dbReference>
<evidence type="ECO:0000256" key="2">
    <source>
        <dbReference type="PROSITE-ProRule" id="PRU00703"/>
    </source>
</evidence>
<dbReference type="InterPro" id="IPR018490">
    <property type="entry name" value="cNMP-bd_dom_sf"/>
</dbReference>
<dbReference type="CDD" id="cd05401">
    <property type="entry name" value="NT_GlnE_GlnD_like"/>
    <property type="match status" value="1"/>
</dbReference>
<dbReference type="OrthoDB" id="9808528at2"/>
<feature type="domain" description="CBS" evidence="4">
    <location>
        <begin position="225"/>
        <end position="281"/>
    </location>
</feature>
<dbReference type="InterPro" id="IPR051462">
    <property type="entry name" value="CBS_domain-containing"/>
</dbReference>
<dbReference type="InterPro" id="IPR000644">
    <property type="entry name" value="CBS_dom"/>
</dbReference>
<dbReference type="CDD" id="cd00038">
    <property type="entry name" value="CAP_ED"/>
    <property type="match status" value="1"/>
</dbReference>
<proteinExistence type="predicted"/>
<sequence>MDQSLLPNIYDFISHTYPFTRLNTLEQDALAAQVKISYYTPEETLQDESLTGIGLFMIRTGAVEQINKDGTLRARLGVGDSFGFTQLNKKGSSDYTVRFLENTLLYIISKQVLEFIIAKNQHVSEYFDSKDWVRLSSVNHLANNKSAAANSHFSRPVSDFYLNDCALVSPKSTIRQTAQEIGLKHAECAFIVDNNKLIGVVTKSDITLRAVAAGVDPSEEVSAIMSKNPVTINLTDPLYHSLELMIEHNIKVLPVIDRGQIVGIITASQLLQNSQLQAVFLLKAIKQQTKVSELKKLSAQKQEIFKTLVENDVSPQIIQLVMSKIADAFNKKLIDIYLNEHEKAPCNFAWIAAGSLARSEVQLLSDQDNALILERDCTDTELKYFKDMADFVCHGLDECGYALCDGNYMASNPKWCLSYSNWCKNYEKWILNPDHDDLLNVLVFMDLRFIYGDEFLLNKLKSHMLKLTGDNSRFLAIITNLTLAVNPPLGLFKQFVLTKDGQNKPYLNIKKQAVNLIVELARIYALSSGSLITETPDRLKAAAESQKISKDDERELSEALYFLNSLRFKHQINALNNNEELSNNLVPDTLSQFERNHLKDAFRIIAKQQEAAKFRFCGGI</sequence>
<evidence type="ECO:0000259" key="4">
    <source>
        <dbReference type="PROSITE" id="PS51371"/>
    </source>
</evidence>
<dbReference type="Pfam" id="PF03445">
    <property type="entry name" value="DUF294"/>
    <property type="match status" value="1"/>
</dbReference>
<dbReference type="HOGENOM" id="CLU_027866_1_0_6"/>
<protein>
    <submittedName>
        <fullName evidence="5">CBS domain protein</fullName>
    </submittedName>
</protein>
<dbReference type="InterPro" id="IPR014710">
    <property type="entry name" value="RmlC-like_jellyroll"/>
</dbReference>
<dbReference type="Pfam" id="PF00027">
    <property type="entry name" value="cNMP_binding"/>
    <property type="match status" value="1"/>
</dbReference>
<dbReference type="Proteomes" id="UP000018458">
    <property type="component" value="Unassembled WGS sequence"/>
</dbReference>
<dbReference type="Gene3D" id="2.60.120.10">
    <property type="entry name" value="Jelly Rolls"/>
    <property type="match status" value="1"/>
</dbReference>
<keyword evidence="1" id="KW-0677">Repeat</keyword>
<gene>
    <name evidence="5" type="ORF">HMPREF9444_01557</name>
</gene>
<evidence type="ECO:0000313" key="5">
    <source>
        <dbReference type="EMBL" id="EFY06657.1"/>
    </source>
</evidence>
<dbReference type="EMBL" id="AEVO01000097">
    <property type="protein sequence ID" value="EFY06657.1"/>
    <property type="molecule type" value="Genomic_DNA"/>
</dbReference>
<keyword evidence="6" id="KW-1185">Reference proteome</keyword>
<dbReference type="PANTHER" id="PTHR48108">
    <property type="entry name" value="CBS DOMAIN-CONTAINING PROTEIN CBSX2, CHLOROPLASTIC"/>
    <property type="match status" value="1"/>
</dbReference>
<dbReference type="PROSITE" id="PS51371">
    <property type="entry name" value="CBS"/>
    <property type="match status" value="1"/>
</dbReference>
<dbReference type="GO" id="GO:0008773">
    <property type="term" value="F:[protein-PII] uridylyltransferase activity"/>
    <property type="evidence" value="ECO:0007669"/>
    <property type="project" value="InterPro"/>
</dbReference>
<feature type="domain" description="Cyclic nucleotide-binding" evidence="3">
    <location>
        <begin position="18"/>
        <end position="117"/>
    </location>
</feature>
<dbReference type="InterPro" id="IPR018821">
    <property type="entry name" value="DUF294_put_nucleoTrafse_sb-bd"/>
</dbReference>
<dbReference type="InterPro" id="IPR005105">
    <property type="entry name" value="GlnD_Uridyltrans_N"/>
</dbReference>
<dbReference type="InterPro" id="IPR046342">
    <property type="entry name" value="CBS_dom_sf"/>
</dbReference>
<keyword evidence="2" id="KW-0129">CBS domain</keyword>
<dbReference type="RefSeq" id="WP_009143730.1">
    <property type="nucleotide sequence ID" value="NZ_GL831030.1"/>
</dbReference>
<accession>E8LLE7</accession>
<dbReference type="STRING" id="762983.HMPREF9444_01557"/>
<comment type="caution">
    <text evidence="5">The sequence shown here is derived from an EMBL/GenBank/DDBJ whole genome shotgun (WGS) entry which is preliminary data.</text>
</comment>
<dbReference type="SMART" id="SM00116">
    <property type="entry name" value="CBS"/>
    <property type="match status" value="2"/>
</dbReference>
<organism evidence="5 6">
    <name type="scientific">Succinatimonas hippei (strain DSM 22608 / JCM 16073 / KCTC 15190 / YIT 12066)</name>
    <dbReference type="NCBI Taxonomy" id="762983"/>
    <lineage>
        <taxon>Bacteria</taxon>
        <taxon>Pseudomonadati</taxon>
        <taxon>Pseudomonadota</taxon>
        <taxon>Gammaproteobacteria</taxon>
        <taxon>Aeromonadales</taxon>
        <taxon>Succinivibrionaceae</taxon>
        <taxon>Succinatimonas</taxon>
    </lineage>
</organism>
<dbReference type="PANTHER" id="PTHR48108:SF26">
    <property type="entry name" value="CBS DOMAIN-CONTAINING PROTEIN DDB_G0289609"/>
    <property type="match status" value="1"/>
</dbReference>
<dbReference type="InterPro" id="IPR000595">
    <property type="entry name" value="cNMP-bd_dom"/>
</dbReference>
<name>E8LLE7_SUCHY</name>
<dbReference type="eggNOG" id="COG2905">
    <property type="taxonomic scope" value="Bacteria"/>
</dbReference>
<evidence type="ECO:0000313" key="6">
    <source>
        <dbReference type="Proteomes" id="UP000018458"/>
    </source>
</evidence>
<dbReference type="SUPFAM" id="SSF51206">
    <property type="entry name" value="cAMP-binding domain-like"/>
    <property type="match status" value="1"/>
</dbReference>
<dbReference type="Pfam" id="PF10335">
    <property type="entry name" value="DUF294_C"/>
    <property type="match status" value="1"/>
</dbReference>
<dbReference type="AlphaFoldDB" id="E8LLE7"/>
<reference evidence="5 6" key="1">
    <citation type="submission" date="2011-01" db="EMBL/GenBank/DDBJ databases">
        <authorList>
            <person name="Weinstock G."/>
            <person name="Sodergren E."/>
            <person name="Clifton S."/>
            <person name="Fulton L."/>
            <person name="Fulton B."/>
            <person name="Courtney L."/>
            <person name="Fronick C."/>
            <person name="Harrison M."/>
            <person name="Strong C."/>
            <person name="Farmer C."/>
            <person name="Delahaunty K."/>
            <person name="Markovic C."/>
            <person name="Hall O."/>
            <person name="Minx P."/>
            <person name="Tomlinson C."/>
            <person name="Mitreva M."/>
            <person name="Hou S."/>
            <person name="Chen J."/>
            <person name="Wollam A."/>
            <person name="Pepin K.H."/>
            <person name="Johnson M."/>
            <person name="Bhonagiri V."/>
            <person name="Zhang X."/>
            <person name="Suruliraj S."/>
            <person name="Warren W."/>
            <person name="Chinwalla A."/>
            <person name="Mardis E.R."/>
            <person name="Wilson R.K."/>
        </authorList>
    </citation>
    <scope>NUCLEOTIDE SEQUENCE [LARGE SCALE GENOMIC DNA]</scope>
    <source>
        <strain evidence="6">DSM 22608 / JCM 16073 / KCTC 15190 / YIT 12066</strain>
    </source>
</reference>
<dbReference type="SUPFAM" id="SSF54631">
    <property type="entry name" value="CBS-domain pair"/>
    <property type="match status" value="1"/>
</dbReference>